<dbReference type="Proteomes" id="UP000007802">
    <property type="component" value="Unassembled WGS sequence"/>
</dbReference>
<gene>
    <name evidence="2" type="ORF">BDDG_12436</name>
</gene>
<evidence type="ECO:0000256" key="1">
    <source>
        <dbReference type="SAM" id="MobiDB-lite"/>
    </source>
</evidence>
<feature type="region of interest" description="Disordered" evidence="1">
    <location>
        <begin position="38"/>
        <end position="57"/>
    </location>
</feature>
<evidence type="ECO:0000313" key="2">
    <source>
        <dbReference type="EMBL" id="KMW67918.1"/>
    </source>
</evidence>
<accession>A0A0J9ENS0</accession>
<protein>
    <submittedName>
        <fullName evidence="2">Uncharacterized protein</fullName>
    </submittedName>
</protein>
<proteinExistence type="predicted"/>
<organism evidence="2">
    <name type="scientific">Ajellomyces dermatitidis (strain ATCC 18188 / CBS 674.68)</name>
    <name type="common">Blastomyces dermatitidis</name>
    <dbReference type="NCBI Taxonomy" id="653446"/>
    <lineage>
        <taxon>Eukaryota</taxon>
        <taxon>Fungi</taxon>
        <taxon>Dikarya</taxon>
        <taxon>Ascomycota</taxon>
        <taxon>Pezizomycotina</taxon>
        <taxon>Eurotiomycetes</taxon>
        <taxon>Eurotiomycetidae</taxon>
        <taxon>Onygenales</taxon>
        <taxon>Ajellomycetaceae</taxon>
        <taxon>Blastomyces</taxon>
    </lineage>
</organism>
<dbReference type="AlphaFoldDB" id="A0A0J9ENS0"/>
<dbReference type="EMBL" id="GG749439">
    <property type="protein sequence ID" value="KMW67918.1"/>
    <property type="molecule type" value="Genomic_DNA"/>
</dbReference>
<name>A0A0J9ENS0_AJEDA</name>
<sequence length="57" mass="6513">MDVRRKLPVAHRRRWYRWCATAVASTGFIWACFRKAPSKWGEDGGDGPDGRPVGAFY</sequence>
<reference evidence="2" key="1">
    <citation type="submission" date="2010-03" db="EMBL/GenBank/DDBJ databases">
        <title>Annotation of Blastomyces dermatitidis strain ATCC 18188.</title>
        <authorList>
            <consortium name="The Broad Institute Genome Sequencing Platform"/>
            <consortium name="Broad Institute Genome Sequencing Center for Infectious Disease."/>
            <person name="Cuomo C."/>
            <person name="Klein B."/>
            <person name="Sullivan T."/>
            <person name="Heitman J."/>
            <person name="Young S."/>
            <person name="Zeng Q."/>
            <person name="Gargeya S."/>
            <person name="Alvarado L."/>
            <person name="Berlin A.M."/>
            <person name="Chapman S.B."/>
            <person name="Chen Z."/>
            <person name="Freedman E."/>
            <person name="Gellesch M."/>
            <person name="Goldberg J."/>
            <person name="Griggs A."/>
            <person name="Gujja S."/>
            <person name="Heilman E."/>
            <person name="Heiman D."/>
            <person name="Howarth C."/>
            <person name="Mehta T."/>
            <person name="Neiman D."/>
            <person name="Pearson M."/>
            <person name="Roberts A."/>
            <person name="Saif S."/>
            <person name="Shea T."/>
            <person name="Shenoy N."/>
            <person name="Sisk P."/>
            <person name="Stolte C."/>
            <person name="Sykes S."/>
            <person name="White J."/>
            <person name="Yandava C."/>
            <person name="Haas B."/>
            <person name="Nusbaum C."/>
            <person name="Birren B."/>
        </authorList>
    </citation>
    <scope>NUCLEOTIDE SEQUENCE</scope>
    <source>
        <strain evidence="2">ATCC 18188</strain>
    </source>
</reference>